<dbReference type="EMBL" id="BAAASZ010000017">
    <property type="protein sequence ID" value="GAA2434684.1"/>
    <property type="molecule type" value="Genomic_DNA"/>
</dbReference>
<evidence type="ECO:0000313" key="1">
    <source>
        <dbReference type="EMBL" id="GAA2434684.1"/>
    </source>
</evidence>
<comment type="caution">
    <text evidence="1">The sequence shown here is derived from an EMBL/GenBank/DDBJ whole genome shotgun (WGS) entry which is preliminary data.</text>
</comment>
<evidence type="ECO:0000313" key="2">
    <source>
        <dbReference type="Proteomes" id="UP001501638"/>
    </source>
</evidence>
<sequence>MTRTRRPVAGKADASAVRGRGWAGCCTAGLLTKGVTGDVTGVHTLMRVRGRAPVRPSDPADIRLTAATKCRTLRS</sequence>
<organism evidence="1 2">
    <name type="scientific">Streptomyces macrosporus</name>
    <dbReference type="NCBI Taxonomy" id="44032"/>
    <lineage>
        <taxon>Bacteria</taxon>
        <taxon>Bacillati</taxon>
        <taxon>Actinomycetota</taxon>
        <taxon>Actinomycetes</taxon>
        <taxon>Kitasatosporales</taxon>
        <taxon>Streptomycetaceae</taxon>
        <taxon>Streptomyces</taxon>
    </lineage>
</organism>
<protein>
    <submittedName>
        <fullName evidence="1">Uncharacterized protein</fullName>
    </submittedName>
</protein>
<accession>A0ABN3JQ54</accession>
<dbReference type="Proteomes" id="UP001501638">
    <property type="component" value="Unassembled WGS sequence"/>
</dbReference>
<gene>
    <name evidence="1" type="ORF">GCM10010405_17100</name>
</gene>
<reference evidence="1 2" key="1">
    <citation type="journal article" date="2019" name="Int. J. Syst. Evol. Microbiol.">
        <title>The Global Catalogue of Microorganisms (GCM) 10K type strain sequencing project: providing services to taxonomists for standard genome sequencing and annotation.</title>
        <authorList>
            <consortium name="The Broad Institute Genomics Platform"/>
            <consortium name="The Broad Institute Genome Sequencing Center for Infectious Disease"/>
            <person name="Wu L."/>
            <person name="Ma J."/>
        </authorList>
    </citation>
    <scope>NUCLEOTIDE SEQUENCE [LARGE SCALE GENOMIC DNA]</scope>
    <source>
        <strain evidence="1 2">JCM 6305</strain>
    </source>
</reference>
<proteinExistence type="predicted"/>
<name>A0ABN3JQ54_9ACTN</name>
<keyword evidence="2" id="KW-1185">Reference proteome</keyword>